<protein>
    <submittedName>
        <fullName evidence="1">Uncharacterized protein</fullName>
    </submittedName>
</protein>
<accession>A0A821CYH2</accession>
<reference evidence="1" key="1">
    <citation type="submission" date="2021-02" db="EMBL/GenBank/DDBJ databases">
        <authorList>
            <person name="Nowell W R."/>
        </authorList>
    </citation>
    <scope>NUCLEOTIDE SEQUENCE</scope>
</reference>
<dbReference type="AlphaFoldDB" id="A0A821CYH2"/>
<evidence type="ECO:0000313" key="1">
    <source>
        <dbReference type="EMBL" id="CAF4613222.1"/>
    </source>
</evidence>
<organism evidence="1 2">
    <name type="scientific">Rotaria magnacalcarata</name>
    <dbReference type="NCBI Taxonomy" id="392030"/>
    <lineage>
        <taxon>Eukaryota</taxon>
        <taxon>Metazoa</taxon>
        <taxon>Spiralia</taxon>
        <taxon>Gnathifera</taxon>
        <taxon>Rotifera</taxon>
        <taxon>Eurotatoria</taxon>
        <taxon>Bdelloidea</taxon>
        <taxon>Philodinida</taxon>
        <taxon>Philodinidae</taxon>
        <taxon>Rotaria</taxon>
    </lineage>
</organism>
<dbReference type="EMBL" id="CAJOBG010075914">
    <property type="protein sequence ID" value="CAF4613222.1"/>
    <property type="molecule type" value="Genomic_DNA"/>
</dbReference>
<name>A0A821CYH2_9BILA</name>
<evidence type="ECO:0000313" key="2">
    <source>
        <dbReference type="Proteomes" id="UP000663866"/>
    </source>
</evidence>
<gene>
    <name evidence="1" type="ORF">OVN521_LOCUS45625</name>
</gene>
<comment type="caution">
    <text evidence="1">The sequence shown here is derived from an EMBL/GenBank/DDBJ whole genome shotgun (WGS) entry which is preliminary data.</text>
</comment>
<sequence>MFFQSGQIWGNLISYLVLMPEERIYAINGTENNRSLVFERYAKCGADFIEEEYQAVEDTHRIDRKT</sequence>
<proteinExistence type="predicted"/>
<feature type="non-terminal residue" evidence="1">
    <location>
        <position position="1"/>
    </location>
</feature>
<dbReference type="Proteomes" id="UP000663866">
    <property type="component" value="Unassembled WGS sequence"/>
</dbReference>
<keyword evidence="2" id="KW-1185">Reference proteome</keyword>